<dbReference type="Pfam" id="PF00990">
    <property type="entry name" value="GGDEF"/>
    <property type="match status" value="1"/>
</dbReference>
<dbReference type="InterPro" id="IPR043128">
    <property type="entry name" value="Rev_trsase/Diguanyl_cyclase"/>
</dbReference>
<dbReference type="PANTHER" id="PTHR45138:SF9">
    <property type="entry name" value="DIGUANYLATE CYCLASE DGCM-RELATED"/>
    <property type="match status" value="1"/>
</dbReference>
<dbReference type="GO" id="GO:0052621">
    <property type="term" value="F:diguanylate cyclase activity"/>
    <property type="evidence" value="ECO:0007669"/>
    <property type="project" value="UniProtKB-EC"/>
</dbReference>
<proteinExistence type="predicted"/>
<organism evidence="8 9">
    <name type="scientific">Vibrio nigripulchritudo SOn1</name>
    <dbReference type="NCBI Taxonomy" id="1238450"/>
    <lineage>
        <taxon>Bacteria</taxon>
        <taxon>Pseudomonadati</taxon>
        <taxon>Pseudomonadota</taxon>
        <taxon>Gammaproteobacteria</taxon>
        <taxon>Vibrionales</taxon>
        <taxon>Vibrionaceae</taxon>
        <taxon>Vibrio</taxon>
    </lineage>
</organism>
<dbReference type="GO" id="GO:0043709">
    <property type="term" value="P:cell adhesion involved in single-species biofilm formation"/>
    <property type="evidence" value="ECO:0007669"/>
    <property type="project" value="TreeGrafter"/>
</dbReference>
<evidence type="ECO:0000256" key="3">
    <source>
        <dbReference type="ARBA" id="ARBA00034247"/>
    </source>
</evidence>
<gene>
    <name evidence="8" type="ORF">VIBNISOn1_800051</name>
</gene>
<dbReference type="InterPro" id="IPR029787">
    <property type="entry name" value="Nucleotide_cyclase"/>
</dbReference>
<dbReference type="SMART" id="SM00267">
    <property type="entry name" value="GGDEF"/>
    <property type="match status" value="1"/>
</dbReference>
<evidence type="ECO:0000313" key="8">
    <source>
        <dbReference type="EMBL" id="CCO49269.1"/>
    </source>
</evidence>
<dbReference type="PANTHER" id="PTHR45138">
    <property type="entry name" value="REGULATORY COMPONENTS OF SENSORY TRANSDUCTION SYSTEM"/>
    <property type="match status" value="1"/>
</dbReference>
<evidence type="ECO:0000256" key="2">
    <source>
        <dbReference type="ARBA" id="ARBA00012528"/>
    </source>
</evidence>
<evidence type="ECO:0000256" key="4">
    <source>
        <dbReference type="SAM" id="MobiDB-lite"/>
    </source>
</evidence>
<feature type="domain" description="PAC" evidence="6">
    <location>
        <begin position="209"/>
        <end position="262"/>
    </location>
</feature>
<keyword evidence="5" id="KW-1133">Transmembrane helix</keyword>
<dbReference type="InterPro" id="IPR050469">
    <property type="entry name" value="Diguanylate_Cyclase"/>
</dbReference>
<comment type="catalytic activity">
    <reaction evidence="3">
        <text>2 GTP = 3',3'-c-di-GMP + 2 diphosphate</text>
        <dbReference type="Rhea" id="RHEA:24898"/>
        <dbReference type="ChEBI" id="CHEBI:33019"/>
        <dbReference type="ChEBI" id="CHEBI:37565"/>
        <dbReference type="ChEBI" id="CHEBI:58805"/>
        <dbReference type="EC" id="2.7.7.65"/>
    </reaction>
</comment>
<dbReference type="EC" id="2.7.7.65" evidence="2"/>
<name>A0AAV2VY23_9VIBR</name>
<dbReference type="GO" id="GO:1902201">
    <property type="term" value="P:negative regulation of bacterial-type flagellum-dependent cell motility"/>
    <property type="evidence" value="ECO:0007669"/>
    <property type="project" value="TreeGrafter"/>
</dbReference>
<feature type="transmembrane region" description="Helical" evidence="5">
    <location>
        <begin position="12"/>
        <end position="32"/>
    </location>
</feature>
<dbReference type="InterPro" id="IPR035965">
    <property type="entry name" value="PAS-like_dom_sf"/>
</dbReference>
<dbReference type="GO" id="GO:0005886">
    <property type="term" value="C:plasma membrane"/>
    <property type="evidence" value="ECO:0007669"/>
    <property type="project" value="TreeGrafter"/>
</dbReference>
<comment type="cofactor">
    <cofactor evidence="1">
        <name>Mg(2+)</name>
        <dbReference type="ChEBI" id="CHEBI:18420"/>
    </cofactor>
</comment>
<protein>
    <recommendedName>
        <fullName evidence="2">diguanylate cyclase</fullName>
        <ecNumber evidence="2">2.7.7.65</ecNumber>
    </recommendedName>
</protein>
<feature type="domain" description="GGDEF" evidence="7">
    <location>
        <begin position="442"/>
        <end position="577"/>
    </location>
</feature>
<dbReference type="Pfam" id="PF08448">
    <property type="entry name" value="PAS_4"/>
    <property type="match status" value="1"/>
</dbReference>
<keyword evidence="5" id="KW-0812">Transmembrane</keyword>
<evidence type="ECO:0000259" key="6">
    <source>
        <dbReference type="PROSITE" id="PS50113"/>
    </source>
</evidence>
<dbReference type="FunFam" id="3.30.70.270:FF:000001">
    <property type="entry name" value="Diguanylate cyclase domain protein"/>
    <property type="match status" value="1"/>
</dbReference>
<keyword evidence="5" id="KW-0472">Membrane</keyword>
<dbReference type="SUPFAM" id="SSF55073">
    <property type="entry name" value="Nucleotide cyclase"/>
    <property type="match status" value="1"/>
</dbReference>
<dbReference type="InterPro" id="IPR000160">
    <property type="entry name" value="GGDEF_dom"/>
</dbReference>
<dbReference type="CDD" id="cd00130">
    <property type="entry name" value="PAS"/>
    <property type="match status" value="1"/>
</dbReference>
<dbReference type="Gene3D" id="3.30.450.20">
    <property type="entry name" value="PAS domain"/>
    <property type="match status" value="2"/>
</dbReference>
<dbReference type="InterPro" id="IPR000700">
    <property type="entry name" value="PAS-assoc_C"/>
</dbReference>
<dbReference type="Proteomes" id="UP000018211">
    <property type="component" value="Unassembled WGS sequence"/>
</dbReference>
<reference evidence="8 9" key="1">
    <citation type="journal article" date="2013" name="ISME J.">
        <title>Comparative genomics of pathogenic lineages of Vibrio nigripulchritudo identifies virulence-associated traits.</title>
        <authorList>
            <person name="Goudenege D."/>
            <person name="Labreuche Y."/>
            <person name="Krin E."/>
            <person name="Ansquer D."/>
            <person name="Mangenot S."/>
            <person name="Calteau A."/>
            <person name="Medigue C."/>
            <person name="Mazel D."/>
            <person name="Polz M.F."/>
            <person name="Le Roux F."/>
        </authorList>
    </citation>
    <scope>NUCLEOTIDE SEQUENCE [LARGE SCALE GENOMIC DNA]</scope>
    <source>
        <strain evidence="8 9">SOn1</strain>
    </source>
</reference>
<dbReference type="EMBL" id="CAOF01000176">
    <property type="protein sequence ID" value="CCO49269.1"/>
    <property type="molecule type" value="Genomic_DNA"/>
</dbReference>
<accession>A0AAV2VY23</accession>
<dbReference type="SMART" id="SM00091">
    <property type="entry name" value="PAS"/>
    <property type="match status" value="2"/>
</dbReference>
<feature type="region of interest" description="Disordered" evidence="4">
    <location>
        <begin position="198"/>
        <end position="218"/>
    </location>
</feature>
<dbReference type="InterPro" id="IPR013656">
    <property type="entry name" value="PAS_4"/>
</dbReference>
<dbReference type="Gene3D" id="3.30.70.270">
    <property type="match status" value="1"/>
</dbReference>
<dbReference type="AlphaFoldDB" id="A0AAV2VY23"/>
<evidence type="ECO:0000256" key="1">
    <source>
        <dbReference type="ARBA" id="ARBA00001946"/>
    </source>
</evidence>
<dbReference type="NCBIfam" id="TIGR00229">
    <property type="entry name" value="sensory_box"/>
    <property type="match status" value="1"/>
</dbReference>
<evidence type="ECO:0000259" key="7">
    <source>
        <dbReference type="PROSITE" id="PS50887"/>
    </source>
</evidence>
<dbReference type="NCBIfam" id="TIGR00254">
    <property type="entry name" value="GGDEF"/>
    <property type="match status" value="1"/>
</dbReference>
<dbReference type="InterPro" id="IPR000014">
    <property type="entry name" value="PAS"/>
</dbReference>
<evidence type="ECO:0000256" key="5">
    <source>
        <dbReference type="SAM" id="Phobius"/>
    </source>
</evidence>
<evidence type="ECO:0000313" key="9">
    <source>
        <dbReference type="Proteomes" id="UP000018211"/>
    </source>
</evidence>
<dbReference type="CDD" id="cd01949">
    <property type="entry name" value="GGDEF"/>
    <property type="match status" value="1"/>
</dbReference>
<dbReference type="SUPFAM" id="SSF55785">
    <property type="entry name" value="PYP-like sensor domain (PAS domain)"/>
    <property type="match status" value="2"/>
</dbReference>
<dbReference type="RefSeq" id="WP_022613455.1">
    <property type="nucleotide sequence ID" value="NZ_LK391965.1"/>
</dbReference>
<dbReference type="PROSITE" id="PS50887">
    <property type="entry name" value="GGDEF"/>
    <property type="match status" value="1"/>
</dbReference>
<comment type="caution">
    <text evidence="8">The sequence shown here is derived from an EMBL/GenBank/DDBJ whole genome shotgun (WGS) entry which is preliminary data.</text>
</comment>
<feature type="domain" description="PAC" evidence="6">
    <location>
        <begin position="347"/>
        <end position="403"/>
    </location>
</feature>
<dbReference type="PROSITE" id="PS50113">
    <property type="entry name" value="PAC"/>
    <property type="match status" value="2"/>
</dbReference>
<sequence length="577" mass="65306">MEDFVHWLWDNTHGFGIDIVAILAGASLALAARLHFNRQLITLLHDTPTAMVALDASSGCVLDANTEALQLLAIRRVGEKYLLPDTVSNDELIKLMNENAKSRQSTFHHNLSLSEHHDIVLTFSGRKTRYQGKSVWITYLTPYQLSEREQTEAQQSLVIAKRVLDSISQPVFFTDKVGELMGTNRAFEQFWKGRAEEGENSARQLSKQRHSQQRWTTSEDGQSCLLETRLNSLTNDNGDVIGTIGISYDVTDWHHTQQALRDEMERSKDTEIALAQRDTILQSILEASPDPIGLFNQNRIYEACNQPYVEALGVAKPNDLIGKRVEEVVSRDAYMRYKDSDDKVMQEGTTLRYIDRVERTSGDTIWYDVVKAPYRNPASGTNGVLVMARDVTERFLVEEKLEKANRELEKLSFIDGLTKVANRRRFDEQLELLWRLHVRQQKSLTVMLCDVDHFKDYNDNYGHQRGDSALIELAATFEKVLSRSSDCVARYGGEEFAFILPDTSSEGAINVAQNIQQSVHDLNIAHEHSPVSDRITISIGIVSCVPAITEMPSQLISMADQALYKAKQKGRNQSQIV</sequence>